<dbReference type="AlphaFoldDB" id="A0A0U3HGI6"/>
<reference evidence="2 3" key="1">
    <citation type="submission" date="2015-12" db="EMBL/GenBank/DDBJ databases">
        <title>A stable core within a dynamic pangenome in Sulfolobus acidocaldarius.</title>
        <authorList>
            <person name="Anderson R."/>
            <person name="Kouris A."/>
            <person name="Seward C."/>
            <person name="Campbell K."/>
            <person name="Whitaker R."/>
        </authorList>
    </citation>
    <scope>NUCLEOTIDE SEQUENCE [LARGE SCALE GENOMIC DNA]</scope>
    <source>
        <strain evidence="2 3">GG12-C01-09</strain>
    </source>
</reference>
<feature type="transmembrane region" description="Helical" evidence="1">
    <location>
        <begin position="156"/>
        <end position="180"/>
    </location>
</feature>
<feature type="transmembrane region" description="Helical" evidence="1">
    <location>
        <begin position="123"/>
        <end position="144"/>
    </location>
</feature>
<organism evidence="2 3">
    <name type="scientific">Sulfolobus acidocaldarius</name>
    <dbReference type="NCBI Taxonomy" id="2285"/>
    <lineage>
        <taxon>Archaea</taxon>
        <taxon>Thermoproteota</taxon>
        <taxon>Thermoprotei</taxon>
        <taxon>Sulfolobales</taxon>
        <taxon>Sulfolobaceae</taxon>
        <taxon>Sulfolobus</taxon>
    </lineage>
</organism>
<sequence>MRDMLNPSLDLRVIKLEINRLVNSLGFWVYLSLSLFTFVVSFSSAKVLLLFIYPLLASVLTNYYLGSDLRRRVDFNISYHYGIDIKRIFINKLLLQSALMSPIPLMSLALISSKNSGLALTTMYILIFLVQYVNNIFFPVAVTFASNPNKLEDLGIVYPLVTSFLAPELFTILLSVFYFAKRTILQIVFIISSIQIPNLFPLYIQDEASYVSAGIPNEPVLLQVLYHNLLVLVLLLTYNSILVLLSIRLLGRKEVMSR</sequence>
<keyword evidence="1" id="KW-0812">Transmembrane</keyword>
<protein>
    <submittedName>
        <fullName evidence="2">Uncharacterized protein</fullName>
    </submittedName>
</protein>
<accession>A0A0U3HGI6</accession>
<keyword evidence="1" id="KW-0472">Membrane</keyword>
<evidence type="ECO:0000313" key="2">
    <source>
        <dbReference type="EMBL" id="ALU29932.1"/>
    </source>
</evidence>
<gene>
    <name evidence="2" type="ORF">ATY89_08270</name>
</gene>
<evidence type="ECO:0000313" key="3">
    <source>
        <dbReference type="Proteomes" id="UP000065473"/>
    </source>
</evidence>
<keyword evidence="1" id="KW-1133">Transmembrane helix</keyword>
<feature type="transmembrane region" description="Helical" evidence="1">
    <location>
        <begin position="47"/>
        <end position="65"/>
    </location>
</feature>
<evidence type="ECO:0000256" key="1">
    <source>
        <dbReference type="SAM" id="Phobius"/>
    </source>
</evidence>
<name>A0A0U3HGI6_9CREN</name>
<proteinExistence type="predicted"/>
<feature type="transmembrane region" description="Helical" evidence="1">
    <location>
        <begin position="224"/>
        <end position="250"/>
    </location>
</feature>
<feature type="transmembrane region" description="Helical" evidence="1">
    <location>
        <begin position="187"/>
        <end position="204"/>
    </location>
</feature>
<feature type="transmembrane region" description="Helical" evidence="1">
    <location>
        <begin position="20"/>
        <end position="40"/>
    </location>
</feature>
<dbReference type="EMBL" id="CP013694">
    <property type="protein sequence ID" value="ALU29932.1"/>
    <property type="molecule type" value="Genomic_DNA"/>
</dbReference>
<dbReference type="Proteomes" id="UP000065473">
    <property type="component" value="Chromosome"/>
</dbReference>